<dbReference type="RefSeq" id="WP_307905153.1">
    <property type="nucleotide sequence ID" value="NZ_AP027059.1"/>
</dbReference>
<protein>
    <recommendedName>
        <fullName evidence="4">Cell division protein FtsL</fullName>
    </recommendedName>
</protein>
<name>A0AAU9DVK2_9FUSO</name>
<accession>A0AAU9DVK2</accession>
<keyword evidence="3" id="KW-1185">Reference proteome</keyword>
<gene>
    <name evidence="2" type="ORF">HLVA_07900</name>
</gene>
<dbReference type="AlphaFoldDB" id="A0AAU9DVK2"/>
<dbReference type="EMBL" id="AP027059">
    <property type="protein sequence ID" value="BDU50221.1"/>
    <property type="molecule type" value="Genomic_DNA"/>
</dbReference>
<keyword evidence="1" id="KW-0812">Transmembrane</keyword>
<proteinExistence type="predicted"/>
<dbReference type="Proteomes" id="UP001321582">
    <property type="component" value="Chromosome"/>
</dbReference>
<feature type="transmembrane region" description="Helical" evidence="1">
    <location>
        <begin position="37"/>
        <end position="59"/>
    </location>
</feature>
<evidence type="ECO:0008006" key="4">
    <source>
        <dbReference type="Google" id="ProtNLM"/>
    </source>
</evidence>
<evidence type="ECO:0000313" key="2">
    <source>
        <dbReference type="EMBL" id="BDU50221.1"/>
    </source>
</evidence>
<organism evidence="2 3">
    <name type="scientific">Haliovirga abyssi</name>
    <dbReference type="NCBI Taxonomy" id="2996794"/>
    <lineage>
        <taxon>Bacteria</taxon>
        <taxon>Fusobacteriati</taxon>
        <taxon>Fusobacteriota</taxon>
        <taxon>Fusobacteriia</taxon>
        <taxon>Fusobacteriales</taxon>
        <taxon>Haliovirgaceae</taxon>
        <taxon>Haliovirga</taxon>
    </lineage>
</organism>
<keyword evidence="1" id="KW-0472">Membrane</keyword>
<evidence type="ECO:0000256" key="1">
    <source>
        <dbReference type="SAM" id="Phobius"/>
    </source>
</evidence>
<evidence type="ECO:0000313" key="3">
    <source>
        <dbReference type="Proteomes" id="UP001321582"/>
    </source>
</evidence>
<dbReference type="KEGG" id="haby:HLVA_07900"/>
<keyword evidence="1" id="KW-1133">Transmembrane helix</keyword>
<reference evidence="2 3" key="1">
    <citation type="submission" date="2022-11" db="EMBL/GenBank/DDBJ databases">
        <title>Haliovirga abyssi gen. nov., sp. nov., a mesophilic fermentative bacterium isolated from the Iheya North hydrothermal field and the proposal of Haliovirgaceae fam. nov.</title>
        <authorList>
            <person name="Miyazaki U."/>
            <person name="Tame A."/>
            <person name="Miyazaki J."/>
            <person name="Takai K."/>
            <person name="Sawayama S."/>
            <person name="Kitajima M."/>
            <person name="Okamoto A."/>
            <person name="Nakagawa S."/>
        </authorList>
    </citation>
    <scope>NUCLEOTIDE SEQUENCE [LARGE SCALE GENOMIC DNA]</scope>
    <source>
        <strain evidence="2 3">IC12</strain>
    </source>
</reference>
<sequence length="120" mass="14116">MRDNTARKEEYFYSYDNENITNKNNVVNKSQKQKNNFVAVLFFSILISLVSCIYVNLIMKEIEAGKQLYKLKIEKKNLIKNISLLQSKIDGKMDLNKIRKIAEKELGMEIYNQIQYLAVK</sequence>